<dbReference type="Proteomes" id="UP001249851">
    <property type="component" value="Unassembled WGS sequence"/>
</dbReference>
<dbReference type="PANTHER" id="PTHR34914:SF1">
    <property type="entry name" value="LYMPHOCYTE EXPANSION MOLECULE"/>
    <property type="match status" value="1"/>
</dbReference>
<accession>A0AAD9Q8E7</accession>
<reference evidence="1" key="1">
    <citation type="journal article" date="2023" name="G3 (Bethesda)">
        <title>Whole genome assembly and annotation of the endangered Caribbean coral Acropora cervicornis.</title>
        <authorList>
            <person name="Selwyn J.D."/>
            <person name="Vollmer S.V."/>
        </authorList>
    </citation>
    <scope>NUCLEOTIDE SEQUENCE</scope>
    <source>
        <strain evidence="1">K2</strain>
    </source>
</reference>
<sequence length="298" mass="32854">MSQKKFSGAPFGVQTARFDVAGVHPKSKTPGTITQVAYDKKCMSEVSISGLLFNCNSMIHQGRKALAPDLTKNGPQRQKQWLGPGTYNISDFIDDISKKPSCIRGVCETREVRFDNTKMDQVPGPGTYGNGGIPTAVVEAKESQSVSSIGMLDSGKSCGRQLPDVGSHLCPGQYEMKSFTDEMDRRMVSKRGPYDLFTGERNKPIAVGYFALPNDPGPGSYAPQGLTKPEASVRHPFGSTAERFDRHARRFFLGSTNPVGPGRYDVDRYDEAQHANGHRSAFNSRTKRYDLIRDKYLT</sequence>
<dbReference type="PANTHER" id="PTHR34914">
    <property type="entry name" value="LYMPHOCYTE EXPANSION MOLECULE"/>
    <property type="match status" value="1"/>
</dbReference>
<dbReference type="EMBL" id="JARQWQ010000054">
    <property type="protein sequence ID" value="KAK2556643.1"/>
    <property type="molecule type" value="Genomic_DNA"/>
</dbReference>
<dbReference type="AlphaFoldDB" id="A0AAD9Q8E7"/>
<comment type="caution">
    <text evidence="1">The sequence shown here is derived from an EMBL/GenBank/DDBJ whole genome shotgun (WGS) entry which is preliminary data.</text>
</comment>
<reference evidence="1" key="2">
    <citation type="journal article" date="2023" name="Science">
        <title>Genomic signatures of disease resistance in endangered staghorn corals.</title>
        <authorList>
            <person name="Vollmer S.V."/>
            <person name="Selwyn J.D."/>
            <person name="Despard B.A."/>
            <person name="Roesel C.L."/>
        </authorList>
    </citation>
    <scope>NUCLEOTIDE SEQUENCE</scope>
    <source>
        <strain evidence="1">K2</strain>
    </source>
</reference>
<dbReference type="Pfam" id="PF07004">
    <property type="entry name" value="SHIPPO-rpt"/>
    <property type="match status" value="3"/>
</dbReference>
<keyword evidence="2" id="KW-1185">Reference proteome</keyword>
<name>A0AAD9Q8E7_ACRCE</name>
<protein>
    <submittedName>
        <fullName evidence="1">Lymphocyte expansion molecule</fullName>
    </submittedName>
</protein>
<dbReference type="InterPro" id="IPR033557">
    <property type="entry name" value="CIMAP2"/>
</dbReference>
<dbReference type="InterPro" id="IPR010736">
    <property type="entry name" value="SHIPPO-rpt"/>
</dbReference>
<evidence type="ECO:0000313" key="1">
    <source>
        <dbReference type="EMBL" id="KAK2556643.1"/>
    </source>
</evidence>
<proteinExistence type="predicted"/>
<evidence type="ECO:0000313" key="2">
    <source>
        <dbReference type="Proteomes" id="UP001249851"/>
    </source>
</evidence>
<gene>
    <name evidence="1" type="ORF">P5673_021192</name>
</gene>
<organism evidence="1 2">
    <name type="scientific">Acropora cervicornis</name>
    <name type="common">Staghorn coral</name>
    <dbReference type="NCBI Taxonomy" id="6130"/>
    <lineage>
        <taxon>Eukaryota</taxon>
        <taxon>Metazoa</taxon>
        <taxon>Cnidaria</taxon>
        <taxon>Anthozoa</taxon>
        <taxon>Hexacorallia</taxon>
        <taxon>Scleractinia</taxon>
        <taxon>Astrocoeniina</taxon>
        <taxon>Acroporidae</taxon>
        <taxon>Acropora</taxon>
    </lineage>
</organism>